<dbReference type="Proteomes" id="UP000783213">
    <property type="component" value="Unassembled WGS sequence"/>
</dbReference>
<dbReference type="EMBL" id="RCSX01000037">
    <property type="protein sequence ID" value="KAF7916793.1"/>
    <property type="molecule type" value="Genomic_DNA"/>
</dbReference>
<proteinExistence type="predicted"/>
<keyword evidence="1" id="KW-0472">Membrane</keyword>
<reference evidence="3 4" key="1">
    <citation type="journal article" date="2020" name="Genome Biol. Evol.">
        <title>Comparative genomics of Sclerotiniaceae.</title>
        <authorList>
            <person name="Valero Jimenez C.A."/>
            <person name="Steentjes M."/>
            <person name="Scholten O.E."/>
            <person name="Van Kan J.A.L."/>
        </authorList>
    </citation>
    <scope>NUCLEOTIDE SEQUENCE [LARGE SCALE GENOMIC DNA]</scope>
    <source>
        <strain evidence="3 4">B1</strain>
    </source>
</reference>
<keyword evidence="4" id="KW-1185">Reference proteome</keyword>
<evidence type="ECO:0000313" key="4">
    <source>
        <dbReference type="Proteomes" id="UP000783213"/>
    </source>
</evidence>
<feature type="transmembrane region" description="Helical" evidence="1">
    <location>
        <begin position="153"/>
        <end position="173"/>
    </location>
</feature>
<organism evidence="3 4">
    <name type="scientific">Botrytis deweyae</name>
    <dbReference type="NCBI Taxonomy" id="2478750"/>
    <lineage>
        <taxon>Eukaryota</taxon>
        <taxon>Fungi</taxon>
        <taxon>Dikarya</taxon>
        <taxon>Ascomycota</taxon>
        <taxon>Pezizomycotina</taxon>
        <taxon>Leotiomycetes</taxon>
        <taxon>Helotiales</taxon>
        <taxon>Sclerotiniaceae</taxon>
        <taxon>Botrytis</taxon>
    </lineage>
</organism>
<keyword evidence="2" id="KW-0732">Signal</keyword>
<comment type="caution">
    <text evidence="3">The sequence shown here is derived from an EMBL/GenBank/DDBJ whole genome shotgun (WGS) entry which is preliminary data.</text>
</comment>
<protein>
    <submittedName>
        <fullName evidence="3">Uncharacterized protein</fullName>
    </submittedName>
</protein>
<dbReference type="GeneID" id="62237286"/>
<evidence type="ECO:0000256" key="2">
    <source>
        <dbReference type="SAM" id="SignalP"/>
    </source>
</evidence>
<gene>
    <name evidence="3" type="ORF">EAE98_010515</name>
</gene>
<evidence type="ECO:0000256" key="1">
    <source>
        <dbReference type="SAM" id="Phobius"/>
    </source>
</evidence>
<dbReference type="RefSeq" id="XP_038805496.1">
    <property type="nucleotide sequence ID" value="XM_038958136.1"/>
</dbReference>
<feature type="chain" id="PRO_5046379029" evidence="2">
    <location>
        <begin position="26"/>
        <end position="174"/>
    </location>
</feature>
<sequence length="174" mass="18306">MISSHLTKIIILFTLLAFTPMTVIGSSDPEKIPTGVSVYSTGITTILVFERPSSFFKDKSAQLATYTTSTQIAGSTYTGIFAGCCFLLSTEAGTCQDNPSCRPAYVTKTVSHYMKSGGPETPSKTGFPSFVMNPTKNPAPGSSSGNGMVHANLLLTVLLSVLGVLNGMGVLFCD</sequence>
<feature type="signal peptide" evidence="2">
    <location>
        <begin position="1"/>
        <end position="25"/>
    </location>
</feature>
<keyword evidence="1" id="KW-0812">Transmembrane</keyword>
<keyword evidence="1" id="KW-1133">Transmembrane helix</keyword>
<accession>A0ABQ7I8F6</accession>
<name>A0ABQ7I8F6_9HELO</name>
<evidence type="ECO:0000313" key="3">
    <source>
        <dbReference type="EMBL" id="KAF7916793.1"/>
    </source>
</evidence>